<evidence type="ECO:0000256" key="1">
    <source>
        <dbReference type="ARBA" id="ARBA00007301"/>
    </source>
</evidence>
<evidence type="ECO:0000256" key="4">
    <source>
        <dbReference type="ARBA" id="ARBA00023002"/>
    </source>
</evidence>
<comment type="catalytic activity">
    <reaction evidence="6">
        <text>pyridoxine 5'-phosphate + O2 = pyridoxal 5'-phosphate + H2O2</text>
        <dbReference type="Rhea" id="RHEA:15149"/>
        <dbReference type="ChEBI" id="CHEBI:15379"/>
        <dbReference type="ChEBI" id="CHEBI:16240"/>
        <dbReference type="ChEBI" id="CHEBI:58589"/>
        <dbReference type="ChEBI" id="CHEBI:597326"/>
        <dbReference type="EC" id="1.4.3.5"/>
    </reaction>
</comment>
<dbReference type="Proteomes" id="UP001156641">
    <property type="component" value="Unassembled WGS sequence"/>
</dbReference>
<evidence type="ECO:0000256" key="6">
    <source>
        <dbReference type="HAMAP-Rule" id="MF_01629"/>
    </source>
</evidence>
<dbReference type="InterPro" id="IPR012349">
    <property type="entry name" value="Split_barrel_FMN-bd"/>
</dbReference>
<evidence type="ECO:0000256" key="5">
    <source>
        <dbReference type="ARBA" id="ARBA00023096"/>
    </source>
</evidence>
<feature type="binding site" evidence="6">
    <location>
        <position position="46"/>
    </location>
    <ligand>
        <name>substrate</name>
    </ligand>
</feature>
<organism evidence="9 10">
    <name type="scientific">Acidocella aquatica</name>
    <dbReference type="NCBI Taxonomy" id="1922313"/>
    <lineage>
        <taxon>Bacteria</taxon>
        <taxon>Pseudomonadati</taxon>
        <taxon>Pseudomonadota</taxon>
        <taxon>Alphaproteobacteria</taxon>
        <taxon>Acetobacterales</taxon>
        <taxon>Acidocellaceae</taxon>
        <taxon>Acidocella</taxon>
    </lineage>
</organism>
<evidence type="ECO:0000259" key="8">
    <source>
        <dbReference type="Pfam" id="PF10590"/>
    </source>
</evidence>
<feature type="binding site" evidence="6">
    <location>
        <position position="85"/>
    </location>
    <ligand>
        <name>FMN</name>
        <dbReference type="ChEBI" id="CHEBI:58210"/>
    </ligand>
</feature>
<comment type="caution">
    <text evidence="9">The sequence shown here is derived from an EMBL/GenBank/DDBJ whole genome shotgun (WGS) entry which is preliminary data.</text>
</comment>
<name>A0ABQ6A8A3_9PROT</name>
<comment type="pathway">
    <text evidence="6">Cofactor metabolism; pyridoxal 5'-phosphate salvage; pyridoxal 5'-phosphate from pyridoxamine 5'-phosphate: step 1/1.</text>
</comment>
<dbReference type="EMBL" id="BSOS01000017">
    <property type="protein sequence ID" value="GLR66359.1"/>
    <property type="molecule type" value="Genomic_DNA"/>
</dbReference>
<comment type="catalytic activity">
    <reaction evidence="6">
        <text>pyridoxamine 5'-phosphate + O2 + H2O = pyridoxal 5'-phosphate + H2O2 + NH4(+)</text>
        <dbReference type="Rhea" id="RHEA:15817"/>
        <dbReference type="ChEBI" id="CHEBI:15377"/>
        <dbReference type="ChEBI" id="CHEBI:15379"/>
        <dbReference type="ChEBI" id="CHEBI:16240"/>
        <dbReference type="ChEBI" id="CHEBI:28938"/>
        <dbReference type="ChEBI" id="CHEBI:58451"/>
        <dbReference type="ChEBI" id="CHEBI:597326"/>
        <dbReference type="EC" id="1.4.3.5"/>
    </reaction>
</comment>
<accession>A0ABQ6A8A3</accession>
<comment type="function">
    <text evidence="6">Catalyzes the oxidation of either pyridoxine 5'-phosphate (PNP) or pyridoxamine 5'-phosphate (PMP) into pyridoxal 5'-phosphate (PLP).</text>
</comment>
<keyword evidence="3 6" id="KW-0288">FMN</keyword>
<dbReference type="Gene3D" id="2.30.110.10">
    <property type="entry name" value="Electron Transport, Fmn-binding Protein, Chain A"/>
    <property type="match status" value="1"/>
</dbReference>
<dbReference type="InterPro" id="IPR019576">
    <property type="entry name" value="Pyridoxamine_oxidase_dimer_C"/>
</dbReference>
<keyword evidence="10" id="KW-1185">Reference proteome</keyword>
<feature type="binding site" evidence="6">
    <location>
        <position position="103"/>
    </location>
    <ligand>
        <name>substrate</name>
    </ligand>
</feature>
<sequence length="192" mass="22125">MNNDPFTKFGVWMAEAEASEPNDPNAMTLATTSASGRPAARIVLLKGWDERGFVFYSNLESRKADEMRENAQVSLLFHWKSLRRQIRIEGKVSPVSVAEADEYFASRPRVSKLGAWASAQSRPLPSREVFEARLAEVEARFPGEDVPRPENWSGWRLTPDYVEFWEDREFRLHDRQVFTRKGDAWETGLLYP</sequence>
<dbReference type="EC" id="1.4.3.5" evidence="6"/>
<proteinExistence type="inferred from homology"/>
<dbReference type="InterPro" id="IPR011576">
    <property type="entry name" value="Pyridox_Oxase_N"/>
</dbReference>
<feature type="domain" description="Pyridoxamine 5'-phosphate oxidase N-terminal" evidence="7">
    <location>
        <begin position="19"/>
        <end position="139"/>
    </location>
</feature>
<dbReference type="HAMAP" id="MF_01629">
    <property type="entry name" value="PdxH"/>
    <property type="match status" value="1"/>
</dbReference>
<dbReference type="PROSITE" id="PS01064">
    <property type="entry name" value="PYRIDOX_OXIDASE"/>
    <property type="match status" value="1"/>
</dbReference>
<evidence type="ECO:0000313" key="9">
    <source>
        <dbReference type="EMBL" id="GLR66359.1"/>
    </source>
</evidence>
<evidence type="ECO:0000256" key="2">
    <source>
        <dbReference type="ARBA" id="ARBA00022630"/>
    </source>
</evidence>
<feature type="binding site" evidence="6">
    <location>
        <position position="63"/>
    </location>
    <ligand>
        <name>FMN</name>
        <dbReference type="ChEBI" id="CHEBI:58210"/>
    </ligand>
</feature>
<feature type="binding site" evidence="6">
    <location>
        <begin position="56"/>
        <end position="57"/>
    </location>
    <ligand>
        <name>FMN</name>
        <dbReference type="ChEBI" id="CHEBI:58210"/>
    </ligand>
</feature>
<gene>
    <name evidence="6 9" type="primary">pdxH</name>
    <name evidence="9" type="ORF">GCM10010909_10390</name>
</gene>
<dbReference type="Pfam" id="PF01243">
    <property type="entry name" value="PNPOx_N"/>
    <property type="match status" value="1"/>
</dbReference>
<feature type="binding site" evidence="6">
    <location>
        <position position="165"/>
    </location>
    <ligand>
        <name>FMN</name>
        <dbReference type="ChEBI" id="CHEBI:58210"/>
    </ligand>
</feature>
<dbReference type="RefSeq" id="WP_284257040.1">
    <property type="nucleotide sequence ID" value="NZ_BSOS01000017.1"/>
</dbReference>
<feature type="binding site" evidence="6">
    <location>
        <begin position="120"/>
        <end position="121"/>
    </location>
    <ligand>
        <name>FMN</name>
        <dbReference type="ChEBI" id="CHEBI:58210"/>
    </ligand>
</feature>
<feature type="binding site" evidence="6">
    <location>
        <begin position="41"/>
        <end position="46"/>
    </location>
    <ligand>
        <name>FMN</name>
        <dbReference type="ChEBI" id="CHEBI:58210"/>
    </ligand>
</feature>
<feature type="binding site" evidence="6">
    <location>
        <position position="175"/>
    </location>
    <ligand>
        <name>FMN</name>
        <dbReference type="ChEBI" id="CHEBI:58210"/>
    </ligand>
</feature>
<keyword evidence="2 6" id="KW-0285">Flavoprotein</keyword>
<comment type="subunit">
    <text evidence="6">Homodimer.</text>
</comment>
<dbReference type="InterPro" id="IPR000659">
    <property type="entry name" value="Pyridox_Oxase"/>
</dbReference>
<comment type="cofactor">
    <cofactor evidence="6">
        <name>FMN</name>
        <dbReference type="ChEBI" id="CHEBI:58210"/>
    </cofactor>
    <text evidence="6">Binds 1 FMN per subunit.</text>
</comment>
<evidence type="ECO:0000313" key="10">
    <source>
        <dbReference type="Proteomes" id="UP001156641"/>
    </source>
</evidence>
<dbReference type="PANTHER" id="PTHR10851">
    <property type="entry name" value="PYRIDOXINE-5-PHOSPHATE OXIDASE"/>
    <property type="match status" value="1"/>
</dbReference>
<feature type="domain" description="Pyridoxine 5'-phosphate oxidase dimerisation C-terminal" evidence="8">
    <location>
        <begin position="152"/>
        <end position="192"/>
    </location>
</feature>
<feature type="binding site" evidence="6">
    <location>
        <position position="107"/>
    </location>
    <ligand>
        <name>substrate</name>
    </ligand>
</feature>
<reference evidence="10" key="1">
    <citation type="journal article" date="2019" name="Int. J. Syst. Evol. Microbiol.">
        <title>The Global Catalogue of Microorganisms (GCM) 10K type strain sequencing project: providing services to taxonomists for standard genome sequencing and annotation.</title>
        <authorList>
            <consortium name="The Broad Institute Genomics Platform"/>
            <consortium name="The Broad Institute Genome Sequencing Center for Infectious Disease"/>
            <person name="Wu L."/>
            <person name="Ma J."/>
        </authorList>
    </citation>
    <scope>NUCLEOTIDE SEQUENCE [LARGE SCALE GENOMIC DNA]</scope>
    <source>
        <strain evidence="10">NBRC 112502</strain>
    </source>
</reference>
<dbReference type="Pfam" id="PF10590">
    <property type="entry name" value="PNP_phzG_C"/>
    <property type="match status" value="1"/>
</dbReference>
<feature type="binding site" evidence="6">
    <location>
        <position position="62"/>
    </location>
    <ligand>
        <name>FMN</name>
        <dbReference type="ChEBI" id="CHEBI:58210"/>
    </ligand>
</feature>
<comment type="similarity">
    <text evidence="1 6">Belongs to the pyridoxamine 5'-phosphate oxidase family.</text>
</comment>
<evidence type="ECO:0000256" key="3">
    <source>
        <dbReference type="ARBA" id="ARBA00022643"/>
    </source>
</evidence>
<dbReference type="PIRSF" id="PIRSF000190">
    <property type="entry name" value="Pyd_amn-ph_oxd"/>
    <property type="match status" value="1"/>
</dbReference>
<feature type="binding site" evidence="6">
    <location>
        <begin position="171"/>
        <end position="173"/>
    </location>
    <ligand>
        <name>substrate</name>
    </ligand>
</feature>
<dbReference type="NCBIfam" id="TIGR00558">
    <property type="entry name" value="pdxH"/>
    <property type="match status" value="1"/>
</dbReference>
<dbReference type="PANTHER" id="PTHR10851:SF0">
    <property type="entry name" value="PYRIDOXINE-5'-PHOSPHATE OXIDASE"/>
    <property type="match status" value="1"/>
</dbReference>
<evidence type="ECO:0000259" key="7">
    <source>
        <dbReference type="Pfam" id="PF01243"/>
    </source>
</evidence>
<keyword evidence="5 6" id="KW-0664">Pyridoxine biosynthesis</keyword>
<protein>
    <recommendedName>
        <fullName evidence="6">Pyridoxine/pyridoxamine 5'-phosphate oxidase</fullName>
        <ecNumber evidence="6">1.4.3.5</ecNumber>
    </recommendedName>
    <alternativeName>
        <fullName evidence="6">PNP/PMP oxidase</fullName>
        <shortName evidence="6">PNPOx</shortName>
    </alternativeName>
    <alternativeName>
        <fullName evidence="6">Pyridoxal 5'-phosphate synthase</fullName>
    </alternativeName>
</protein>
<dbReference type="InterPro" id="IPR019740">
    <property type="entry name" value="Pyridox_Oxase_CS"/>
</dbReference>
<feature type="binding site" evidence="6">
    <location>
        <position position="111"/>
    </location>
    <ligand>
        <name>substrate</name>
    </ligand>
</feature>
<keyword evidence="4 6" id="KW-0560">Oxidoreductase</keyword>
<dbReference type="SUPFAM" id="SSF50475">
    <property type="entry name" value="FMN-binding split barrel"/>
    <property type="match status" value="1"/>
</dbReference>
<comment type="pathway">
    <text evidence="6">Cofactor metabolism; pyridoxal 5'-phosphate salvage; pyridoxal 5'-phosphate from pyridoxine 5'-phosphate: step 1/1.</text>
</comment>
<dbReference type="NCBIfam" id="NF004231">
    <property type="entry name" value="PRK05679.1"/>
    <property type="match status" value="1"/>
</dbReference>